<dbReference type="GO" id="GO:0005524">
    <property type="term" value="F:ATP binding"/>
    <property type="evidence" value="ECO:0007669"/>
    <property type="project" value="UniProtKB-KW"/>
</dbReference>
<keyword evidence="2" id="KW-0067">ATP-binding</keyword>
<protein>
    <submittedName>
        <fullName evidence="2">Erythromycin resistance ATP-binding protein</fullName>
    </submittedName>
</protein>
<keyword evidence="1" id="KW-0472">Membrane</keyword>
<accession>A0A0K8MIK6</accession>
<dbReference type="Proteomes" id="UP000253891">
    <property type="component" value="Unassembled WGS sequence"/>
</dbReference>
<proteinExistence type="predicted"/>
<dbReference type="OrthoDB" id="10017763at2"/>
<reference evidence="2 3" key="1">
    <citation type="journal article" date="2015" name="BMC Genomics">
        <title>Comparative genomics of Fructobacillus spp. and Leuconostoc spp. reveals niche-specific evolution of Fructobacillus spp.</title>
        <authorList>
            <person name="Endo A."/>
            <person name="Tanizawa Y."/>
            <person name="Tanaka N."/>
            <person name="Maeno S."/>
            <person name="Kumar H."/>
            <person name="Shiwa Y."/>
            <person name="Okada S."/>
            <person name="Yoshikawa H."/>
            <person name="Dicks L."/>
            <person name="Nakagawa J."/>
            <person name="Arita M."/>
        </authorList>
    </citation>
    <scope>NUCLEOTIDE SEQUENCE [LARGE SCALE GENOMIC DNA]</scope>
    <source>
        <strain evidence="2 3">JCM 12225</strain>
    </source>
</reference>
<gene>
    <name evidence="2" type="ORF">FFIC_232020</name>
</gene>
<organism evidence="2 3">
    <name type="scientific">Fructobacillus ficulneus</name>
    <dbReference type="NCBI Taxonomy" id="157463"/>
    <lineage>
        <taxon>Bacteria</taxon>
        <taxon>Bacillati</taxon>
        <taxon>Bacillota</taxon>
        <taxon>Bacilli</taxon>
        <taxon>Lactobacillales</taxon>
        <taxon>Lactobacillaceae</taxon>
        <taxon>Fructobacillus</taxon>
    </lineage>
</organism>
<dbReference type="AlphaFoldDB" id="A0A0K8MIK6"/>
<sequence length="293" mass="32958">MLEKLKNLSKKNKIIMASVLAAICALFILGNIGNHNDDTDTTQSGSSSKGITLSSALSSNKRRLWYSLVLPEHTASDDRLASDVIVAMVYVVEDGKMTAYQTHHVGNTDGKDNLLISDIQNMSDDEIIKESQKLDKRVFELDKADEKKAFDKFNLNNIYDNDRISYYKDRIEKGRASLADVKYQKPKAQAVNIIAYHTSSSQTPTKESLLISHHQLDGGLPVDHEGSPYVDYSNKNTEYEIPFGYSMTYNQTVDDTNFAGFNYTFFTKVKNSKAYYSLDDNVNSNLITKSKII</sequence>
<evidence type="ECO:0000256" key="1">
    <source>
        <dbReference type="SAM" id="Phobius"/>
    </source>
</evidence>
<keyword evidence="1" id="KW-1133">Transmembrane helix</keyword>
<feature type="transmembrane region" description="Helical" evidence="1">
    <location>
        <begin position="14"/>
        <end position="33"/>
    </location>
</feature>
<keyword evidence="1" id="KW-0812">Transmembrane</keyword>
<dbReference type="EMBL" id="DF968000">
    <property type="protein sequence ID" value="GAO99714.1"/>
    <property type="molecule type" value="Genomic_DNA"/>
</dbReference>
<name>A0A0K8MIK6_9LACO</name>
<evidence type="ECO:0000313" key="2">
    <source>
        <dbReference type="EMBL" id="GAO99714.1"/>
    </source>
</evidence>
<keyword evidence="2" id="KW-0547">Nucleotide-binding</keyword>
<keyword evidence="3" id="KW-1185">Reference proteome</keyword>
<dbReference type="RefSeq" id="WP_061993114.1">
    <property type="nucleotide sequence ID" value="NZ_DF968000.1"/>
</dbReference>
<evidence type="ECO:0000313" key="3">
    <source>
        <dbReference type="Proteomes" id="UP000253891"/>
    </source>
</evidence>